<dbReference type="EMBL" id="LVVK01000002">
    <property type="protein sequence ID" value="OPB46875.1"/>
    <property type="molecule type" value="Genomic_DNA"/>
</dbReference>
<evidence type="ECO:0000256" key="1">
    <source>
        <dbReference type="PROSITE-ProRule" id="PRU00176"/>
    </source>
</evidence>
<dbReference type="InterPro" id="IPR012677">
    <property type="entry name" value="Nucleotide-bd_a/b_plait_sf"/>
</dbReference>
<gene>
    <name evidence="4" type="ORF">A0O28_0069990</name>
</gene>
<keyword evidence="5" id="KW-1185">Reference proteome</keyword>
<comment type="caution">
    <text evidence="4">The sequence shown here is derived from an EMBL/GenBank/DDBJ whole genome shotgun (WGS) entry which is preliminary data.</text>
</comment>
<dbReference type="GO" id="GO:0003723">
    <property type="term" value="F:RNA binding"/>
    <property type="evidence" value="ECO:0007669"/>
    <property type="project" value="UniProtKB-UniRule"/>
</dbReference>
<dbReference type="SMART" id="SM00360">
    <property type="entry name" value="RRM"/>
    <property type="match status" value="1"/>
</dbReference>
<feature type="compositionally biased region" description="Acidic residues" evidence="2">
    <location>
        <begin position="178"/>
        <end position="196"/>
    </location>
</feature>
<dbReference type="OrthoDB" id="277802at2759"/>
<accession>A0A1T3D0W5</accession>
<dbReference type="CDD" id="cd12246">
    <property type="entry name" value="RRM1_U1A_like"/>
    <property type="match status" value="1"/>
</dbReference>
<dbReference type="SUPFAM" id="SSF54928">
    <property type="entry name" value="RNA-binding domain, RBD"/>
    <property type="match status" value="1"/>
</dbReference>
<evidence type="ECO:0000259" key="3">
    <source>
        <dbReference type="PROSITE" id="PS50102"/>
    </source>
</evidence>
<sequence>MASAAAPRGLAPNASLPAKVQPIPPNQTLYVTNLPSAKIQKPDLRTALYMLFSTFGPVLDIVALKTMEMRGQAHIVFRDIQAATQAMRSLDGQTFLGRPMKIQYAKSKSHFVAKLDGTFKIPTTTSGAATVEQTELQQSIFNAPLPGTAPEKPTTPAAGQAAKNAEDENRGQKRTRDEEEEESEEDVAMEEDSDDE</sequence>
<evidence type="ECO:0000313" key="5">
    <source>
        <dbReference type="Proteomes" id="UP000191004"/>
    </source>
</evidence>
<organism evidence="4 5">
    <name type="scientific">Trichoderma guizhouense</name>
    <dbReference type="NCBI Taxonomy" id="1491466"/>
    <lineage>
        <taxon>Eukaryota</taxon>
        <taxon>Fungi</taxon>
        <taxon>Dikarya</taxon>
        <taxon>Ascomycota</taxon>
        <taxon>Pezizomycotina</taxon>
        <taxon>Sordariomycetes</taxon>
        <taxon>Hypocreomycetidae</taxon>
        <taxon>Hypocreales</taxon>
        <taxon>Hypocreaceae</taxon>
        <taxon>Trichoderma</taxon>
    </lineage>
</organism>
<dbReference type="Pfam" id="PF00076">
    <property type="entry name" value="RRM_1"/>
    <property type="match status" value="1"/>
</dbReference>
<feature type="domain" description="RRM" evidence="3">
    <location>
        <begin position="27"/>
        <end position="107"/>
    </location>
</feature>
<proteinExistence type="predicted"/>
<evidence type="ECO:0000256" key="2">
    <source>
        <dbReference type="SAM" id="MobiDB-lite"/>
    </source>
</evidence>
<dbReference type="Gene3D" id="3.30.70.330">
    <property type="match status" value="1"/>
</dbReference>
<dbReference type="InterPro" id="IPR000504">
    <property type="entry name" value="RRM_dom"/>
</dbReference>
<dbReference type="InterPro" id="IPR035979">
    <property type="entry name" value="RBD_domain_sf"/>
</dbReference>
<dbReference type="PROSITE" id="PS50102">
    <property type="entry name" value="RRM"/>
    <property type="match status" value="1"/>
</dbReference>
<protein>
    <submittedName>
        <fullName evidence="4">RNA recognition domain-containing protein</fullName>
    </submittedName>
</protein>
<keyword evidence="1" id="KW-0694">RNA-binding</keyword>
<dbReference type="FunFam" id="3.30.70.330:FF:000039">
    <property type="entry name" value="U1 small nuclear ribonucleoprotein A"/>
    <property type="match status" value="1"/>
</dbReference>
<dbReference type="AlphaFoldDB" id="A0A1T3D0W5"/>
<feature type="compositionally biased region" description="Basic and acidic residues" evidence="2">
    <location>
        <begin position="164"/>
        <end position="177"/>
    </location>
</feature>
<name>A0A1T3D0W5_9HYPO</name>
<feature type="region of interest" description="Disordered" evidence="2">
    <location>
        <begin position="143"/>
        <end position="196"/>
    </location>
</feature>
<evidence type="ECO:0000313" key="4">
    <source>
        <dbReference type="EMBL" id="OPB46875.1"/>
    </source>
</evidence>
<reference evidence="4 5" key="1">
    <citation type="submission" date="2016-04" db="EMBL/GenBank/DDBJ databases">
        <title>Multiple horizontal gene transfer events from other fungi enriched the ability of the initially mycotrophic fungus Trichoderma (Ascomycota) to feed on dead plant biomass.</title>
        <authorList>
            <person name="Atanasova L."/>
            <person name="Chenthamara K."/>
            <person name="Zhang J."/>
            <person name="Grujic M."/>
            <person name="Henrissat B."/>
            <person name="Kuo A."/>
            <person name="Aertz A."/>
            <person name="Salamov A."/>
            <person name="Lipzen A."/>
            <person name="Labutti K."/>
            <person name="Barry K."/>
            <person name="Miao Y."/>
            <person name="Rahimi M.J."/>
            <person name="Shen Q."/>
            <person name="Grigoriev I.V."/>
            <person name="Kubicek C.P."/>
            <person name="Druzhinina I.S."/>
        </authorList>
    </citation>
    <scope>NUCLEOTIDE SEQUENCE [LARGE SCALE GENOMIC DNA]</scope>
    <source>
        <strain evidence="4 5">NJAU 4742</strain>
    </source>
</reference>
<dbReference type="Proteomes" id="UP000191004">
    <property type="component" value="Unassembled WGS sequence"/>
</dbReference>